<feature type="compositionally biased region" description="Low complexity" evidence="1">
    <location>
        <begin position="341"/>
        <end position="361"/>
    </location>
</feature>
<dbReference type="Pfam" id="PF05036">
    <property type="entry name" value="SPOR"/>
    <property type="match status" value="1"/>
</dbReference>
<proteinExistence type="predicted"/>
<gene>
    <name evidence="4" type="ORF">NSO95_12515</name>
</gene>
<dbReference type="PROSITE" id="PS51257">
    <property type="entry name" value="PROKAR_LIPOPROTEIN"/>
    <property type="match status" value="1"/>
</dbReference>
<feature type="region of interest" description="Disordered" evidence="1">
    <location>
        <begin position="340"/>
        <end position="361"/>
    </location>
</feature>
<dbReference type="Gene3D" id="3.30.70.1070">
    <property type="entry name" value="Sporulation related repeat"/>
    <property type="match status" value="1"/>
</dbReference>
<feature type="chain" id="PRO_5047371811" evidence="2">
    <location>
        <begin position="26"/>
        <end position="464"/>
    </location>
</feature>
<dbReference type="InterPro" id="IPR007730">
    <property type="entry name" value="SPOR-like_dom"/>
</dbReference>
<protein>
    <submittedName>
        <fullName evidence="4">SPOR domain-containing protein</fullName>
    </submittedName>
</protein>
<feature type="domain" description="SPOR" evidence="3">
    <location>
        <begin position="364"/>
        <end position="448"/>
    </location>
</feature>
<dbReference type="PROSITE" id="PS51724">
    <property type="entry name" value="SPOR"/>
    <property type="match status" value="1"/>
</dbReference>
<dbReference type="SUPFAM" id="SSF110997">
    <property type="entry name" value="Sporulation related repeat"/>
    <property type="match status" value="1"/>
</dbReference>
<comment type="caution">
    <text evidence="4">The sequence shown here is derived from an EMBL/GenBank/DDBJ whole genome shotgun (WGS) entry which is preliminary data.</text>
</comment>
<evidence type="ECO:0000313" key="5">
    <source>
        <dbReference type="Proteomes" id="UP001206067"/>
    </source>
</evidence>
<feature type="signal peptide" evidence="2">
    <location>
        <begin position="1"/>
        <end position="25"/>
    </location>
</feature>
<name>A0ABT1XWE0_9SPHN</name>
<evidence type="ECO:0000259" key="3">
    <source>
        <dbReference type="PROSITE" id="PS51724"/>
    </source>
</evidence>
<accession>A0ABT1XWE0</accession>
<dbReference type="InterPro" id="IPR011990">
    <property type="entry name" value="TPR-like_helical_dom_sf"/>
</dbReference>
<dbReference type="RefSeq" id="WP_257596610.1">
    <property type="nucleotide sequence ID" value="NZ_JANKHH010000007.1"/>
</dbReference>
<keyword evidence="2" id="KW-0732">Signal</keyword>
<evidence type="ECO:0000313" key="4">
    <source>
        <dbReference type="EMBL" id="MCR2834767.1"/>
    </source>
</evidence>
<dbReference type="Proteomes" id="UP001206067">
    <property type="component" value="Unassembled WGS sequence"/>
</dbReference>
<evidence type="ECO:0000256" key="1">
    <source>
        <dbReference type="SAM" id="MobiDB-lite"/>
    </source>
</evidence>
<dbReference type="Gene3D" id="1.25.40.10">
    <property type="entry name" value="Tetratricopeptide repeat domain"/>
    <property type="match status" value="1"/>
</dbReference>
<evidence type="ECO:0000256" key="2">
    <source>
        <dbReference type="SAM" id="SignalP"/>
    </source>
</evidence>
<sequence length="464" mass="47896">MLTDAKRNRTILLAVTTALATTALAGCATKAAAPANVSASKAASELAKGNMGSAVAHAEEAVRAEPRNAAYRAVLGASYMEAGRFLSAATSFKDAMDLGDTSPRTALSYALAQAASGNNAIALQTLDQWRGEIDAADLGLAMALAGDADQGVHVLGNALRNGQNTPKVRQNLAYAYAIQGNWRAARLMAAEDVPADKVGDRMAEWAQTMQPGMGQHRVAALLGVLVVGDTGQPVELALSNAPSAVELAASTVEPESRFAPVQGYTIPELPPIGGELPAVASAPVTDDYAYAEPVEVPASAPVNFAQAFEAPAPNAQAMERFTQDTVKFVANPVVQPVPVTRSASAPQRAAAAPASAPGSTSARAALDGEHLVQLGSFSSEAGAKRAWGIYSKRYPQLKDADMVITKAVVRGKTYFRVSAGGFQRASAASVCSSVKSQGEGCIAWAASKPLPGAVDNGVRLARRD</sequence>
<keyword evidence="5" id="KW-1185">Reference proteome</keyword>
<reference evidence="4 5" key="1">
    <citation type="submission" date="2022-08" db="EMBL/GenBank/DDBJ databases">
        <title>Polyphasic taxonomy analysis of Qipengyuania sp.RS5-5.</title>
        <authorList>
            <person name="Xamxidin M."/>
            <person name="Wu M."/>
        </authorList>
    </citation>
    <scope>NUCLEOTIDE SEQUENCE [LARGE SCALE GENOMIC DNA]</scope>
    <source>
        <strain evidence="4 5">RS5-5</strain>
    </source>
</reference>
<organism evidence="4 5">
    <name type="scientific">Parerythrobacter lacustris</name>
    <dbReference type="NCBI Taxonomy" id="2969984"/>
    <lineage>
        <taxon>Bacteria</taxon>
        <taxon>Pseudomonadati</taxon>
        <taxon>Pseudomonadota</taxon>
        <taxon>Alphaproteobacteria</taxon>
        <taxon>Sphingomonadales</taxon>
        <taxon>Erythrobacteraceae</taxon>
        <taxon>Parerythrobacter</taxon>
    </lineage>
</organism>
<dbReference type="InterPro" id="IPR036680">
    <property type="entry name" value="SPOR-like_sf"/>
</dbReference>
<dbReference type="EMBL" id="JANKHH010000007">
    <property type="protein sequence ID" value="MCR2834767.1"/>
    <property type="molecule type" value="Genomic_DNA"/>
</dbReference>
<dbReference type="SUPFAM" id="SSF48452">
    <property type="entry name" value="TPR-like"/>
    <property type="match status" value="1"/>
</dbReference>